<dbReference type="Pfam" id="PF13302">
    <property type="entry name" value="Acetyltransf_3"/>
    <property type="match status" value="1"/>
</dbReference>
<feature type="domain" description="N-acetyltransferase" evidence="1">
    <location>
        <begin position="7"/>
        <end position="153"/>
    </location>
</feature>
<sequence length="189" mass="21164">MTEPFVLDRPGLQDLDEVFEIYSDPRVWTHFPSGRMAKREEAEAFLLTRIADWEIDGLGIWIVRESEGGPVLGTCGCGVRRMPLADEWSPDRVEAHWNLGYRFRPEVQGRGYASEVSRLAISRAQELKPELPVIAYLLEHNVASQKVAEKVGLSLRHRAPDAGNPDPEAMRLVFADRALTASQLTVALA</sequence>
<evidence type="ECO:0000313" key="2">
    <source>
        <dbReference type="EMBL" id="SDS71932.1"/>
    </source>
</evidence>
<dbReference type="AlphaFoldDB" id="A0A1H1UHD6"/>
<accession>A0A1H1UHD6</accession>
<protein>
    <submittedName>
        <fullName evidence="2">Protein N-acetyltransferase, RimJ/RimL family</fullName>
    </submittedName>
</protein>
<keyword evidence="3" id="KW-1185">Reference proteome</keyword>
<dbReference type="EMBL" id="LT629739">
    <property type="protein sequence ID" value="SDS71932.1"/>
    <property type="molecule type" value="Genomic_DNA"/>
</dbReference>
<dbReference type="Gene3D" id="3.40.630.30">
    <property type="match status" value="1"/>
</dbReference>
<proteinExistence type="predicted"/>
<dbReference type="InterPro" id="IPR000182">
    <property type="entry name" value="GNAT_dom"/>
</dbReference>
<dbReference type="InterPro" id="IPR016181">
    <property type="entry name" value="Acyl_CoA_acyltransferase"/>
</dbReference>
<dbReference type="RefSeq" id="WP_092106262.1">
    <property type="nucleotide sequence ID" value="NZ_LT629739.1"/>
</dbReference>
<dbReference type="OrthoDB" id="3533156at2"/>
<dbReference type="SUPFAM" id="SSF55729">
    <property type="entry name" value="Acyl-CoA N-acyltransferases (Nat)"/>
    <property type="match status" value="1"/>
</dbReference>
<dbReference type="PANTHER" id="PTHR43792:SF1">
    <property type="entry name" value="N-ACETYLTRANSFERASE DOMAIN-CONTAINING PROTEIN"/>
    <property type="match status" value="1"/>
</dbReference>
<dbReference type="InterPro" id="IPR051531">
    <property type="entry name" value="N-acetyltransferase"/>
</dbReference>
<reference evidence="2" key="1">
    <citation type="submission" date="2016-10" db="EMBL/GenBank/DDBJ databases">
        <authorList>
            <person name="Varghese N."/>
            <person name="Submissions S."/>
        </authorList>
    </citation>
    <scope>NUCLEOTIDE SEQUENCE [LARGE SCALE GENOMIC DNA]</scope>
    <source>
        <strain evidence="2">DSM 22082</strain>
    </source>
</reference>
<dbReference type="Proteomes" id="UP000199700">
    <property type="component" value="Chromosome"/>
</dbReference>
<dbReference type="PANTHER" id="PTHR43792">
    <property type="entry name" value="GNAT FAMILY, PUTATIVE (AFU_ORTHOLOGUE AFUA_3G00765)-RELATED-RELATED"/>
    <property type="match status" value="1"/>
</dbReference>
<dbReference type="GO" id="GO:0016747">
    <property type="term" value="F:acyltransferase activity, transferring groups other than amino-acyl groups"/>
    <property type="evidence" value="ECO:0007669"/>
    <property type="project" value="InterPro"/>
</dbReference>
<dbReference type="STRING" id="629680.SAMN04489751_2680"/>
<gene>
    <name evidence="2" type="ORF">SAMN04489751_2680</name>
</gene>
<organism evidence="2 3">
    <name type="scientific">Brevibacterium sandarakinum</name>
    <dbReference type="NCBI Taxonomy" id="629680"/>
    <lineage>
        <taxon>Bacteria</taxon>
        <taxon>Bacillati</taxon>
        <taxon>Actinomycetota</taxon>
        <taxon>Actinomycetes</taxon>
        <taxon>Micrococcales</taxon>
        <taxon>Brevibacteriaceae</taxon>
        <taxon>Brevibacterium</taxon>
    </lineage>
</organism>
<evidence type="ECO:0000259" key="1">
    <source>
        <dbReference type="Pfam" id="PF13302"/>
    </source>
</evidence>
<evidence type="ECO:0000313" key="3">
    <source>
        <dbReference type="Proteomes" id="UP000199700"/>
    </source>
</evidence>
<name>A0A1H1UHD6_BRESA</name>